<dbReference type="AlphaFoldDB" id="A0A916Q9D2"/>
<organism evidence="1 2">
    <name type="scientific">Anaerostipes butyraticus</name>
    <dbReference type="NCBI Taxonomy" id="645466"/>
    <lineage>
        <taxon>Bacteria</taxon>
        <taxon>Bacillati</taxon>
        <taxon>Bacillota</taxon>
        <taxon>Clostridia</taxon>
        <taxon>Lachnospirales</taxon>
        <taxon>Lachnospiraceae</taxon>
        <taxon>Anaerostipes</taxon>
    </lineage>
</organism>
<keyword evidence="2" id="KW-1185">Reference proteome</keyword>
<comment type="caution">
    <text evidence="1">The sequence shown here is derived from an EMBL/GenBank/DDBJ whole genome shotgun (WGS) entry which is preliminary data.</text>
</comment>
<gene>
    <name evidence="1" type="ORF">ANBU17_30740</name>
</gene>
<dbReference type="Proteomes" id="UP000613208">
    <property type="component" value="Unassembled WGS sequence"/>
</dbReference>
<sequence>MLAAGDTPSLYRYISFTHVCSQLKIPEYYDTDSAVCQQIQIFIFRGTGICFSYRSIPFLTLSSASRLKYGTS</sequence>
<reference evidence="1" key="1">
    <citation type="submission" date="2020-06" db="EMBL/GenBank/DDBJ databases">
        <title>Characterization of fructooligosaccharide metabolism and fructooligosaccharide-degrading enzymes in human commensal butyrate producers.</title>
        <authorList>
            <person name="Tanno H."/>
            <person name="Fujii T."/>
            <person name="Hirano K."/>
            <person name="Maeno S."/>
            <person name="Tonozuka T."/>
            <person name="Sakamoto M."/>
            <person name="Ohkuma M."/>
            <person name="Tochio T."/>
            <person name="Endo A."/>
        </authorList>
    </citation>
    <scope>NUCLEOTIDE SEQUENCE</scope>
    <source>
        <strain evidence="1">JCM 17466</strain>
    </source>
</reference>
<protein>
    <submittedName>
        <fullName evidence="1">Uncharacterized protein</fullName>
    </submittedName>
</protein>
<accession>A0A916Q9D2</accession>
<proteinExistence type="predicted"/>
<name>A0A916Q9D2_9FIRM</name>
<dbReference type="EMBL" id="BLYI01000073">
    <property type="protein sequence ID" value="GFO86727.1"/>
    <property type="molecule type" value="Genomic_DNA"/>
</dbReference>
<evidence type="ECO:0000313" key="2">
    <source>
        <dbReference type="Proteomes" id="UP000613208"/>
    </source>
</evidence>
<evidence type="ECO:0000313" key="1">
    <source>
        <dbReference type="EMBL" id="GFO86727.1"/>
    </source>
</evidence>